<evidence type="ECO:0000256" key="3">
    <source>
        <dbReference type="ARBA" id="ARBA00023274"/>
    </source>
</evidence>
<dbReference type="GeneID" id="33352860"/>
<evidence type="ECO:0000256" key="1">
    <source>
        <dbReference type="ARBA" id="ARBA00009254"/>
    </source>
</evidence>
<reference evidence="5" key="1">
    <citation type="journal article" date="2017" name="J. Phycol.">
        <title>Analysis of chloroplast genomes and a supermatrix inform reclassification of the Rhodomelaceae (Rhodophyta).</title>
        <authorList>
            <person name="Diaz-Tapia P."/>
            <person name="Maggs C.A."/>
            <person name="West J.A."/>
            <person name="Verbruggen H."/>
        </authorList>
    </citation>
    <scope>NUCLEOTIDE SEQUENCE</scope>
    <source>
        <strain evidence="5">DHO101</strain>
    </source>
</reference>
<dbReference type="Gene3D" id="1.10.287.310">
    <property type="match status" value="1"/>
</dbReference>
<keyword evidence="5" id="KW-0934">Plastid</keyword>
<dbReference type="InterPro" id="IPR036049">
    <property type="entry name" value="Ribosomal_uL29_sf"/>
</dbReference>
<dbReference type="AlphaFoldDB" id="A0A1Z1M094"/>
<comment type="similarity">
    <text evidence="1 4">Belongs to the universal ribosomal protein uL29 family.</text>
</comment>
<dbReference type="GO" id="GO:0006412">
    <property type="term" value="P:translation"/>
    <property type="evidence" value="ECO:0007669"/>
    <property type="project" value="UniProtKB-UniRule"/>
</dbReference>
<dbReference type="NCBIfam" id="TIGR00012">
    <property type="entry name" value="L29"/>
    <property type="match status" value="1"/>
</dbReference>
<evidence type="ECO:0000256" key="2">
    <source>
        <dbReference type="ARBA" id="ARBA00022980"/>
    </source>
</evidence>
<organism evidence="5">
    <name type="scientific">Dipterocladia arabiensis</name>
    <dbReference type="NCBI Taxonomy" id="2007176"/>
    <lineage>
        <taxon>Eukaryota</taxon>
        <taxon>Rhodophyta</taxon>
        <taxon>Florideophyceae</taxon>
        <taxon>Rhodymeniophycidae</taxon>
        <taxon>Ceramiales</taxon>
        <taxon>Dasyaceae</taxon>
        <taxon>Dipterocladia</taxon>
    </lineage>
</organism>
<dbReference type="EMBL" id="MF101408">
    <property type="protein sequence ID" value="ARW59429.1"/>
    <property type="molecule type" value="Genomic_DNA"/>
</dbReference>
<dbReference type="GO" id="GO:1990904">
    <property type="term" value="C:ribonucleoprotein complex"/>
    <property type="evidence" value="ECO:0007669"/>
    <property type="project" value="UniProtKB-KW"/>
</dbReference>
<evidence type="ECO:0000256" key="4">
    <source>
        <dbReference type="HAMAP-Rule" id="MF_00374"/>
    </source>
</evidence>
<evidence type="ECO:0000313" key="5">
    <source>
        <dbReference type="EMBL" id="ARW59429.1"/>
    </source>
</evidence>
<keyword evidence="2 4" id="KW-0689">Ribosomal protein</keyword>
<dbReference type="Pfam" id="PF00831">
    <property type="entry name" value="Ribosomal_L29"/>
    <property type="match status" value="1"/>
</dbReference>
<dbReference type="RefSeq" id="YP_009391285.1">
    <property type="nucleotide sequence ID" value="NC_035257.1"/>
</dbReference>
<accession>A0A1Z1M094</accession>
<proteinExistence type="inferred from homology"/>
<dbReference type="SUPFAM" id="SSF46561">
    <property type="entry name" value="Ribosomal protein L29 (L29p)"/>
    <property type="match status" value="1"/>
</dbReference>
<name>A0A1Z1M094_9FLOR</name>
<keyword evidence="3 4" id="KW-0687">Ribonucleoprotein</keyword>
<comment type="subcellular location">
    <subcellularLocation>
        <location evidence="4">Plastid</location>
        <location evidence="4">Chloroplast</location>
    </subcellularLocation>
</comment>
<dbReference type="GO" id="GO:0009507">
    <property type="term" value="C:chloroplast"/>
    <property type="evidence" value="ECO:0007669"/>
    <property type="project" value="UniProtKB-SubCell"/>
</dbReference>
<dbReference type="HAMAP" id="MF_00374">
    <property type="entry name" value="Ribosomal_uL29"/>
    <property type="match status" value="1"/>
</dbReference>
<dbReference type="GO" id="GO:0003735">
    <property type="term" value="F:structural constituent of ribosome"/>
    <property type="evidence" value="ECO:0007669"/>
    <property type="project" value="InterPro"/>
</dbReference>
<gene>
    <name evidence="4 5" type="primary">rpl29</name>
</gene>
<geneLocation type="chloroplast" evidence="5"/>
<dbReference type="InterPro" id="IPR001854">
    <property type="entry name" value="Ribosomal_uL29"/>
</dbReference>
<sequence length="68" mass="8170">MKKNLHSLKNLTLEDIQNKVLELKKELIILNIKKVTNQNIKFHLIKKNKHQISQLLALKHNYHKHKQI</sequence>
<protein>
    <recommendedName>
        <fullName evidence="4">Large ribosomal subunit protein uL29c</fullName>
    </recommendedName>
</protein>
<keyword evidence="5" id="KW-0150">Chloroplast</keyword>
<dbReference type="GO" id="GO:0005840">
    <property type="term" value="C:ribosome"/>
    <property type="evidence" value="ECO:0007669"/>
    <property type="project" value="UniProtKB-KW"/>
</dbReference>